<evidence type="ECO:0000256" key="3">
    <source>
        <dbReference type="ARBA" id="ARBA00022801"/>
    </source>
</evidence>
<keyword evidence="6" id="KW-0479">Metal-binding</keyword>
<comment type="caution">
    <text evidence="7">The sequence shown here is derived from an EMBL/GenBank/DDBJ whole genome shotgun (WGS) entry which is preliminary data.</text>
</comment>
<dbReference type="InterPro" id="IPR023343">
    <property type="entry name" value="Penicillin_amidase_dom1"/>
</dbReference>
<comment type="cofactor">
    <cofactor evidence="6">
        <name>Ca(2+)</name>
        <dbReference type="ChEBI" id="CHEBI:29108"/>
    </cofactor>
    <text evidence="6">Binds 1 Ca(2+) ion per dimer.</text>
</comment>
<reference evidence="7 8" key="1">
    <citation type="submission" date="2019-04" db="EMBL/GenBank/DDBJ databases">
        <title>Pedobacter sp. AR-3-17 sp. nov., isolated from Arctic soil.</title>
        <authorList>
            <person name="Dahal R.H."/>
            <person name="Kim D.-U."/>
        </authorList>
    </citation>
    <scope>NUCLEOTIDE SEQUENCE [LARGE SCALE GENOMIC DNA]</scope>
    <source>
        <strain evidence="7 8">AR-3-17</strain>
    </source>
</reference>
<organism evidence="7 8">
    <name type="scientific">Pedobacter cryophilus</name>
    <dbReference type="NCBI Taxonomy" id="2571271"/>
    <lineage>
        <taxon>Bacteria</taxon>
        <taxon>Pseudomonadati</taxon>
        <taxon>Bacteroidota</taxon>
        <taxon>Sphingobacteriia</taxon>
        <taxon>Sphingobacteriales</taxon>
        <taxon>Sphingobacteriaceae</taxon>
        <taxon>Pedobacter</taxon>
    </lineage>
</organism>
<keyword evidence="4" id="KW-0865">Zymogen</keyword>
<dbReference type="OrthoDB" id="9759796at2"/>
<dbReference type="EMBL" id="SWBP01000001">
    <property type="protein sequence ID" value="TKC00286.1"/>
    <property type="molecule type" value="Genomic_DNA"/>
</dbReference>
<proteinExistence type="inferred from homology"/>
<evidence type="ECO:0000256" key="2">
    <source>
        <dbReference type="ARBA" id="ARBA00022729"/>
    </source>
</evidence>
<dbReference type="PANTHER" id="PTHR34218">
    <property type="entry name" value="PEPTIDASE S45 PENICILLIN AMIDASE"/>
    <property type="match status" value="1"/>
</dbReference>
<dbReference type="SUPFAM" id="SSF56235">
    <property type="entry name" value="N-terminal nucleophile aminohydrolases (Ntn hydrolases)"/>
    <property type="match status" value="1"/>
</dbReference>
<feature type="binding site" evidence="6">
    <location>
        <position position="268"/>
    </location>
    <ligand>
        <name>Ca(2+)</name>
        <dbReference type="ChEBI" id="CHEBI:29108"/>
    </ligand>
</feature>
<dbReference type="InterPro" id="IPR043147">
    <property type="entry name" value="Penicillin_amidase_A-knob"/>
</dbReference>
<dbReference type="Pfam" id="PF01804">
    <property type="entry name" value="Penicil_amidase"/>
    <property type="match status" value="1"/>
</dbReference>
<dbReference type="AlphaFoldDB" id="A0A4U1C372"/>
<dbReference type="Proteomes" id="UP000308181">
    <property type="component" value="Unassembled WGS sequence"/>
</dbReference>
<dbReference type="GO" id="GO:0017000">
    <property type="term" value="P:antibiotic biosynthetic process"/>
    <property type="evidence" value="ECO:0007669"/>
    <property type="project" value="InterPro"/>
</dbReference>
<protein>
    <submittedName>
        <fullName evidence="7">Acylase</fullName>
    </submittedName>
</protein>
<comment type="similarity">
    <text evidence="1">Belongs to the peptidase S45 family.</text>
</comment>
<evidence type="ECO:0000313" key="8">
    <source>
        <dbReference type="Proteomes" id="UP000308181"/>
    </source>
</evidence>
<dbReference type="GO" id="GO:0046872">
    <property type="term" value="F:metal ion binding"/>
    <property type="evidence" value="ECO:0007669"/>
    <property type="project" value="UniProtKB-KW"/>
</dbReference>
<dbReference type="InterPro" id="IPR014395">
    <property type="entry name" value="Pen/GL7ACA/AHL_acylase"/>
</dbReference>
<dbReference type="Gene3D" id="1.10.1400.10">
    <property type="match status" value="1"/>
</dbReference>
<accession>A0A4U1C372</accession>
<dbReference type="Gene3D" id="1.10.439.10">
    <property type="entry name" value="Penicillin Amidohydrolase, domain 1"/>
    <property type="match status" value="1"/>
</dbReference>
<evidence type="ECO:0000313" key="7">
    <source>
        <dbReference type="EMBL" id="TKC00286.1"/>
    </source>
</evidence>
<dbReference type="PIRSF" id="PIRSF001227">
    <property type="entry name" value="Pen_acylase"/>
    <property type="match status" value="1"/>
</dbReference>
<evidence type="ECO:0000256" key="6">
    <source>
        <dbReference type="PIRSR" id="PIRSR001227-2"/>
    </source>
</evidence>
<keyword evidence="2" id="KW-0732">Signal</keyword>
<dbReference type="PANTHER" id="PTHR34218:SF3">
    <property type="entry name" value="ACYL-HOMOSERINE LACTONE ACYLASE PVDQ"/>
    <property type="match status" value="1"/>
</dbReference>
<dbReference type="InterPro" id="IPR002692">
    <property type="entry name" value="S45"/>
</dbReference>
<evidence type="ECO:0000256" key="1">
    <source>
        <dbReference type="ARBA" id="ARBA00006586"/>
    </source>
</evidence>
<dbReference type="GO" id="GO:0016811">
    <property type="term" value="F:hydrolase activity, acting on carbon-nitrogen (but not peptide) bonds, in linear amides"/>
    <property type="evidence" value="ECO:0007669"/>
    <property type="project" value="InterPro"/>
</dbReference>
<sequence length="722" mass="81606">MKKFLLLFLFPATLFAQKFTKTEIKRYQAQAKQVEIIRDQYGIPHVYGKTDADAVFGLLYAQCEDDFKRVEMNYVEKLGRLSEIKGEKEIYNDLLIRLLIDSTEAISDYQNAEPWMKKLLDAYADGINYYLYKNPNVKPALLTKFKPWYPYLWTDGSIGAISTADITVNELRNFYSGEQKIGTLVPKILDHQTGSNGFAIAPQNTLSGNAILYINPHTTFYFRPEVQVTSEEGLNAYGAVTWGQFFIYQGFNENCGWMHTSNNVDVADSYIEKISRKDGKLVYEYDGKLLPVTQKKISIKYKNGNQTAEKNIDAYFTQHGPIMAERDGKWVSLKSFNRSAKSLEQSWVRTKAKGLDDYIKAMDLKANTSNNTVFADSKGNIAYWHGNHIPVRDTKFNWSKPVDGSTSATAYKGLHSVEEGVHIYNPKNGWLQNCNSTPFTVAGIYSPKKENYPAYMAPDGDNFRGLNAVKVLSKEHQFTIDKTIETGYDRYLSAFDLLIPALLNAYQAKADAYPNLKEPIAVLKKWDYRSSASSVATTLAIEWAQKLSPDIQKVYVDQGEADQVEKTTAFVKTATPEKLLGTLNTILKDLESKFGKWEMPWGDVNRFQRLTGNIDEVYDDQKESIPVGFASALWGQLPSFNSRVMPGTNKRYGVSGNSFVCAVEFGPKIKAKSLLAGGVSGNANSPHFYDQAKAYTEGKFKDVLFYKEEILKNVKKRYHPGE</sequence>
<feature type="binding site" evidence="6">
    <location>
        <position position="265"/>
    </location>
    <ligand>
        <name>Ca(2+)</name>
        <dbReference type="ChEBI" id="CHEBI:29108"/>
    </ligand>
</feature>
<dbReference type="RefSeq" id="WP_136824497.1">
    <property type="nucleotide sequence ID" value="NZ_SWBP01000001.1"/>
</dbReference>
<evidence type="ECO:0000256" key="5">
    <source>
        <dbReference type="PIRSR" id="PIRSR001227-1"/>
    </source>
</evidence>
<keyword evidence="3" id="KW-0378">Hydrolase</keyword>
<dbReference type="InterPro" id="IPR043146">
    <property type="entry name" value="Penicillin_amidase_N_B-knob"/>
</dbReference>
<dbReference type="InterPro" id="IPR029055">
    <property type="entry name" value="Ntn_hydrolases_N"/>
</dbReference>
<keyword evidence="8" id="KW-1185">Reference proteome</keyword>
<dbReference type="Gene3D" id="2.30.120.10">
    <property type="match status" value="1"/>
</dbReference>
<dbReference type="Gene3D" id="3.60.20.10">
    <property type="entry name" value="Glutamine Phosphoribosylpyrophosphate, subunit 1, domain 1"/>
    <property type="match status" value="1"/>
</dbReference>
<keyword evidence="6" id="KW-0106">Calcium</keyword>
<evidence type="ECO:0000256" key="4">
    <source>
        <dbReference type="ARBA" id="ARBA00023145"/>
    </source>
</evidence>
<gene>
    <name evidence="7" type="ORF">FA046_00980</name>
</gene>
<feature type="active site" description="Nucleophile" evidence="5">
    <location>
        <position position="195"/>
    </location>
</feature>
<name>A0A4U1C372_9SPHI</name>